<evidence type="ECO:0000313" key="3">
    <source>
        <dbReference type="EMBL" id="BBP00224.1"/>
    </source>
</evidence>
<reference evidence="4" key="1">
    <citation type="submission" date="2019-11" db="EMBL/GenBank/DDBJ databases">
        <title>Isolation and characterization of a novel species in the genus Sulfuriferula.</title>
        <authorList>
            <person name="Mochizuki J."/>
            <person name="Kojima H."/>
            <person name="Fukui M."/>
        </authorList>
    </citation>
    <scope>NUCLEOTIDE SEQUENCE [LARGE SCALE GENOMIC DNA]</scope>
    <source>
        <strain evidence="4">SGTM</strain>
    </source>
</reference>
<dbReference type="AlphaFoldDB" id="A0A809RH99"/>
<name>A0A809RH99_9PROT</name>
<accession>A0A809RH99</accession>
<dbReference type="RefSeq" id="WP_162084178.1">
    <property type="nucleotide sequence ID" value="NZ_AP021881.1"/>
</dbReference>
<protein>
    <submittedName>
        <fullName evidence="3">DUF4139 domain-containing protein</fullName>
    </submittedName>
</protein>
<proteinExistence type="predicted"/>
<feature type="domain" description="DUF4139" evidence="2">
    <location>
        <begin position="182"/>
        <end position="472"/>
    </location>
</feature>
<dbReference type="InterPro" id="IPR037291">
    <property type="entry name" value="DUF4139"/>
</dbReference>
<sequence length="472" mass="51790">MKLALIISLLFASHAYATGMDEKTTTLADQRELALTIYNDDLALVKDQRKVGLSADTNRLAWRDVSARIRPETALLRNINDAAGIRLLEQNFDYDLLTPQKLLEKNVGNSVTVVKTNPVTGTETRETATILAANSGVVLKYADRVETGINGRIVYAGVPDNLRDQPTLTMTVIANKAASQNLELSYLTGGLSWRADYVAELGANDTKMDLNGWVTINNQSGTSYPNAKLQFVAGDVHRVSEQLRPEMVARGAMSVAKVDSANMAQEGLFEYHLYSLGRTTTLNNQQTKQVALLTAPQISVRKTLELRGAEYYYQGATGDLGQKLKASVYISFDNKGGNLGVPLPKGIMRIYQKDNAGNAQFIGEDSIDHTAKNDTVRLKLGDAFDVYADKKQTDFQKVAGARNSYESAYQIILHNAKATAVTVSVFEPIPGDWSILSESQPHIKANANTAMWSVIIPAEGQTSLTYRVRVKY</sequence>
<feature type="signal peptide" evidence="1">
    <location>
        <begin position="1"/>
        <end position="17"/>
    </location>
</feature>
<dbReference type="EMBL" id="AP021881">
    <property type="protein sequence ID" value="BBP00224.1"/>
    <property type="molecule type" value="Genomic_DNA"/>
</dbReference>
<dbReference type="KEGG" id="sniv:SFSGTM_09320"/>
<keyword evidence="4" id="KW-1185">Reference proteome</keyword>
<dbReference type="Pfam" id="PF13598">
    <property type="entry name" value="DUF4139"/>
    <property type="match status" value="1"/>
</dbReference>
<keyword evidence="1" id="KW-0732">Signal</keyword>
<gene>
    <name evidence="3" type="ORF">SFSGTM_09320</name>
</gene>
<dbReference type="PANTHER" id="PTHR38075">
    <property type="entry name" value="DUF4139 DOMAIN-CONTAINING PROTEIN"/>
    <property type="match status" value="1"/>
</dbReference>
<evidence type="ECO:0000259" key="2">
    <source>
        <dbReference type="Pfam" id="PF13598"/>
    </source>
</evidence>
<feature type="chain" id="PRO_5032275799" evidence="1">
    <location>
        <begin position="18"/>
        <end position="472"/>
    </location>
</feature>
<evidence type="ECO:0000256" key="1">
    <source>
        <dbReference type="SAM" id="SignalP"/>
    </source>
</evidence>
<dbReference type="PANTHER" id="PTHR38075:SF1">
    <property type="entry name" value="DUF4139 DOMAIN-CONTAINING PROTEIN"/>
    <property type="match status" value="1"/>
</dbReference>
<evidence type="ECO:0000313" key="4">
    <source>
        <dbReference type="Proteomes" id="UP000463939"/>
    </source>
</evidence>
<dbReference type="Proteomes" id="UP000463939">
    <property type="component" value="Chromosome"/>
</dbReference>
<organism evidence="3 4">
    <name type="scientific">Sulfuriferula nivalis</name>
    <dbReference type="NCBI Taxonomy" id="2675298"/>
    <lineage>
        <taxon>Bacteria</taxon>
        <taxon>Pseudomonadati</taxon>
        <taxon>Pseudomonadota</taxon>
        <taxon>Betaproteobacteria</taxon>
        <taxon>Nitrosomonadales</taxon>
        <taxon>Sulfuricellaceae</taxon>
        <taxon>Sulfuriferula</taxon>
    </lineage>
</organism>